<organism evidence="1 2">
    <name type="scientific">Paraconiothyrium brasiliense</name>
    <dbReference type="NCBI Taxonomy" id="300254"/>
    <lineage>
        <taxon>Eukaryota</taxon>
        <taxon>Fungi</taxon>
        <taxon>Dikarya</taxon>
        <taxon>Ascomycota</taxon>
        <taxon>Pezizomycotina</taxon>
        <taxon>Dothideomycetes</taxon>
        <taxon>Pleosporomycetidae</taxon>
        <taxon>Pleosporales</taxon>
        <taxon>Massarineae</taxon>
        <taxon>Didymosphaeriaceae</taxon>
        <taxon>Paraconiothyrium</taxon>
    </lineage>
</organism>
<dbReference type="EMBL" id="JAKJXO020000009">
    <property type="protein sequence ID" value="KAL1600450.1"/>
    <property type="molecule type" value="Genomic_DNA"/>
</dbReference>
<dbReference type="Proteomes" id="UP001521785">
    <property type="component" value="Unassembled WGS sequence"/>
</dbReference>
<evidence type="ECO:0000313" key="2">
    <source>
        <dbReference type="Proteomes" id="UP001521785"/>
    </source>
</evidence>
<dbReference type="InterPro" id="IPR032675">
    <property type="entry name" value="LRR_dom_sf"/>
</dbReference>
<protein>
    <submittedName>
        <fullName evidence="1">Uncharacterized protein</fullName>
    </submittedName>
</protein>
<dbReference type="Gene3D" id="3.80.10.10">
    <property type="entry name" value="Ribonuclease Inhibitor"/>
    <property type="match status" value="1"/>
</dbReference>
<accession>A0ABR3R7N3</accession>
<name>A0ABR3R7N3_9PLEO</name>
<comment type="caution">
    <text evidence="1">The sequence shown here is derived from an EMBL/GenBank/DDBJ whole genome shotgun (WGS) entry which is preliminary data.</text>
</comment>
<evidence type="ECO:0000313" key="1">
    <source>
        <dbReference type="EMBL" id="KAL1600450.1"/>
    </source>
</evidence>
<reference evidence="1 2" key="1">
    <citation type="submission" date="2024-02" db="EMBL/GenBank/DDBJ databases">
        <title>De novo assembly and annotation of 12 fungi associated with fruit tree decline syndrome in Ontario, Canada.</title>
        <authorList>
            <person name="Sulman M."/>
            <person name="Ellouze W."/>
            <person name="Ilyukhin E."/>
        </authorList>
    </citation>
    <scope>NUCLEOTIDE SEQUENCE [LARGE SCALE GENOMIC DNA]</scope>
    <source>
        <strain evidence="1 2">M42-189</strain>
    </source>
</reference>
<gene>
    <name evidence="1" type="ORF">SLS60_006836</name>
</gene>
<sequence length="478" mass="54415">MAYKALLSMFRNATAGGIARHVRSITVQTKIPSEDLIMILDTISEFGKLRELNWNTSAHIPRAVLQKLHSTWPDLEISAAVIDREDAENGAYRKMDLGLLSSPLLARLTYVVYERGYRSDRTCRSEWPKLSQALLSGGNIRSMVIQSQQDSSSAYHHDLVEDTEPERLPRLGLSLGVGFPKLEQLRIRNQIYYTSLWDEEHCRTLRNSIDPSRLRALEFGDDNPEAFFATFTGILPNLKSLRFGVKINTSLQPAEGFIDSLSGLKSLHIGGAHRGLDELWRVIEKHRDTLKTLILGPTWGQYGSPEYIDRSLLETIPQAFPNIERLGWHAPLQYVNDDDFLAMLSTMNLRHLDMFTHISGEASEYSEKLDVDVAQGSNNPPLNRTQSIAAATRIADTVSQKQKDPLERLTLHLARTLYMDRFQPYTTHTAFQLRRNDSSTAKDEKYHVRGKMHWWYSGQPLKEELLFEEETAGVFSAQ</sequence>
<keyword evidence="2" id="KW-1185">Reference proteome</keyword>
<proteinExistence type="predicted"/>